<evidence type="ECO:0008006" key="3">
    <source>
        <dbReference type="Google" id="ProtNLM"/>
    </source>
</evidence>
<sequence>MNIVVNLNQLTTFLSTHPATSDRIAALRSAINSQKAYRGGGLNNAAYEAKIQPLS</sequence>
<gene>
    <name evidence="1" type="ORF">IQ229_07055</name>
</gene>
<dbReference type="EMBL" id="JADEXF010000167">
    <property type="protein sequence ID" value="MBE9104708.1"/>
    <property type="molecule type" value="Genomic_DNA"/>
</dbReference>
<accession>A0ABR9TWB8</accession>
<name>A0ABR9TWB8_9NOSO</name>
<evidence type="ECO:0000313" key="1">
    <source>
        <dbReference type="EMBL" id="MBE9104708.1"/>
    </source>
</evidence>
<organism evidence="1 2">
    <name type="scientific">Nostoc cf. edaphicum LEGE 07299</name>
    <dbReference type="NCBI Taxonomy" id="2777974"/>
    <lineage>
        <taxon>Bacteria</taxon>
        <taxon>Bacillati</taxon>
        <taxon>Cyanobacteriota</taxon>
        <taxon>Cyanophyceae</taxon>
        <taxon>Nostocales</taxon>
        <taxon>Nostocaceae</taxon>
        <taxon>Nostoc</taxon>
    </lineage>
</organism>
<evidence type="ECO:0000313" key="2">
    <source>
        <dbReference type="Proteomes" id="UP000647836"/>
    </source>
</evidence>
<comment type="caution">
    <text evidence="1">The sequence shown here is derived from an EMBL/GenBank/DDBJ whole genome shotgun (WGS) entry which is preliminary data.</text>
</comment>
<proteinExistence type="predicted"/>
<dbReference type="Proteomes" id="UP000647836">
    <property type="component" value="Unassembled WGS sequence"/>
</dbReference>
<protein>
    <recommendedName>
        <fullName evidence="3">Peptidase M48 Ste24p</fullName>
    </recommendedName>
</protein>
<reference evidence="1 2" key="1">
    <citation type="submission" date="2020-10" db="EMBL/GenBank/DDBJ databases">
        <authorList>
            <person name="Castelo-Branco R."/>
            <person name="Eusebio N."/>
            <person name="Adriana R."/>
            <person name="Vieira A."/>
            <person name="Brugerolle De Fraissinette N."/>
            <person name="Rezende De Castro R."/>
            <person name="Schneider M.P."/>
            <person name="Vasconcelos V."/>
            <person name="Leao P.N."/>
        </authorList>
    </citation>
    <scope>NUCLEOTIDE SEQUENCE [LARGE SCALE GENOMIC DNA]</scope>
    <source>
        <strain evidence="1 2">LEGE 07299</strain>
    </source>
</reference>
<keyword evidence="2" id="KW-1185">Reference proteome</keyword>